<dbReference type="PROSITE" id="PS51456">
    <property type="entry name" value="MYOSIN_MOTOR"/>
    <property type="match status" value="1"/>
</dbReference>
<dbReference type="GO" id="GO:0016459">
    <property type="term" value="C:myosin complex"/>
    <property type="evidence" value="ECO:0007669"/>
    <property type="project" value="UniProtKB-KW"/>
</dbReference>
<dbReference type="Proteomes" id="UP001626550">
    <property type="component" value="Unassembled WGS sequence"/>
</dbReference>
<dbReference type="InterPro" id="IPR036961">
    <property type="entry name" value="Kinesin_motor_dom_sf"/>
</dbReference>
<protein>
    <recommendedName>
        <fullName evidence="7">Myosin motor domain-containing protein</fullName>
    </recommendedName>
</protein>
<reference evidence="8 9" key="1">
    <citation type="submission" date="2024-11" db="EMBL/GenBank/DDBJ databases">
        <title>Adaptive evolution of stress response genes in parasites aligns with host niche diversity.</title>
        <authorList>
            <person name="Hahn C."/>
            <person name="Resl P."/>
        </authorList>
    </citation>
    <scope>NUCLEOTIDE SEQUENCE [LARGE SCALE GENOMIC DNA]</scope>
    <source>
        <strain evidence="8">EGGRZ-B1_66</strain>
        <tissue evidence="8">Body</tissue>
    </source>
</reference>
<dbReference type="InterPro" id="IPR001609">
    <property type="entry name" value="Myosin_head_motor_dom-like"/>
</dbReference>
<evidence type="ECO:0000313" key="8">
    <source>
        <dbReference type="EMBL" id="KAL3317832.1"/>
    </source>
</evidence>
<evidence type="ECO:0000256" key="1">
    <source>
        <dbReference type="ARBA" id="ARBA00022741"/>
    </source>
</evidence>
<feature type="domain" description="Myosin motor" evidence="7">
    <location>
        <begin position="1"/>
        <end position="486"/>
    </location>
</feature>
<dbReference type="Gene3D" id="1.20.58.530">
    <property type="match status" value="1"/>
</dbReference>
<dbReference type="Gene3D" id="1.20.120.720">
    <property type="entry name" value="Myosin VI head, motor domain, U50 subdomain"/>
    <property type="match status" value="1"/>
</dbReference>
<keyword evidence="3 6" id="KW-0518">Myosin</keyword>
<gene>
    <name evidence="8" type="ORF">Ciccas_003511</name>
</gene>
<comment type="similarity">
    <text evidence="6">Belongs to the TRAFAC class myosin-kinesin ATPase superfamily. Myosin family.</text>
</comment>
<keyword evidence="1 6" id="KW-0547">Nucleotide-binding</keyword>
<dbReference type="InterPro" id="IPR027417">
    <property type="entry name" value="P-loop_NTPase"/>
</dbReference>
<dbReference type="GO" id="GO:0003774">
    <property type="term" value="F:cytoskeletal motor activity"/>
    <property type="evidence" value="ECO:0007669"/>
    <property type="project" value="UniProtKB-UniRule"/>
</dbReference>
<dbReference type="EMBL" id="JBJKFK010000323">
    <property type="protein sequence ID" value="KAL3317832.1"/>
    <property type="molecule type" value="Genomic_DNA"/>
</dbReference>
<keyword evidence="2 6" id="KW-0067">ATP-binding</keyword>
<proteinExistence type="inferred from homology"/>
<sequence>MYQLSELALENLRCSPTGGRHCIILSGISGSGKTESAKLIMQHIIERAINAEKSGSIQSTLLNANVILELFVEKAASSLGTSAEFLEWNILFHKVRTGPDERRKTMFVTQCDLYQVGAKKTGLVKSLYNALFALIVEEINLSLTSNHNHDRELGILDMYGFESCELAQHFSSAQMVSLRNGFGQFCINYANENLHSLFIDRVLKDETEAMLADGIIAPVPRVISESLTVDRMNQMIAALDQVCQLRRLKPQSETDSRDTDWVASIQSLLPSQKGFSDKISFEVQHFAGTVEYSAKNFAAKSFDRPPLDFFEEIIRNQSSDSLLKRLSSSILASESLATPQKKRPVSVLSSFKATVTRLVRELREEELYFVRCLRASSQPGNGRKSEVDKELLKYQVKSNGIVEAIAVGRVSYFSRLSYQEILERYSYLLSFCPISSVRKCFNWTDQLDTELNRACEKKLKSLPDVEAVKLLFWIHNLYSLLGEKENNSRWRSDLVKMLPQVGSSSFYFQEKQWLTLQKLHRFCLDSAARSLQRGALSCVLFYQFVLS</sequence>
<evidence type="ECO:0000256" key="5">
    <source>
        <dbReference type="ARBA" id="ARBA00023203"/>
    </source>
</evidence>
<dbReference type="Pfam" id="PF00063">
    <property type="entry name" value="Myosin_head"/>
    <property type="match status" value="2"/>
</dbReference>
<organism evidence="8 9">
    <name type="scientific">Cichlidogyrus casuarinus</name>
    <dbReference type="NCBI Taxonomy" id="1844966"/>
    <lineage>
        <taxon>Eukaryota</taxon>
        <taxon>Metazoa</taxon>
        <taxon>Spiralia</taxon>
        <taxon>Lophotrochozoa</taxon>
        <taxon>Platyhelminthes</taxon>
        <taxon>Monogenea</taxon>
        <taxon>Monopisthocotylea</taxon>
        <taxon>Dactylogyridea</taxon>
        <taxon>Ancyrocephalidae</taxon>
        <taxon>Cichlidogyrus</taxon>
    </lineage>
</organism>
<dbReference type="Gene3D" id="3.40.850.10">
    <property type="entry name" value="Kinesin motor domain"/>
    <property type="match status" value="2"/>
</dbReference>
<evidence type="ECO:0000259" key="7">
    <source>
        <dbReference type="PROSITE" id="PS51456"/>
    </source>
</evidence>
<name>A0ABD2QEX6_9PLAT</name>
<dbReference type="PANTHER" id="PTHR13140">
    <property type="entry name" value="MYOSIN"/>
    <property type="match status" value="1"/>
</dbReference>
<evidence type="ECO:0000256" key="6">
    <source>
        <dbReference type="PROSITE-ProRule" id="PRU00782"/>
    </source>
</evidence>
<accession>A0ABD2QEX6</accession>
<dbReference type="GO" id="GO:0003779">
    <property type="term" value="F:actin binding"/>
    <property type="evidence" value="ECO:0007669"/>
    <property type="project" value="UniProtKB-KW"/>
</dbReference>
<keyword evidence="4 6" id="KW-0505">Motor protein</keyword>
<keyword evidence="9" id="KW-1185">Reference proteome</keyword>
<comment type="caution">
    <text evidence="8">The sequence shown here is derived from an EMBL/GenBank/DDBJ whole genome shotgun (WGS) entry which is preliminary data.</text>
</comment>
<evidence type="ECO:0000256" key="2">
    <source>
        <dbReference type="ARBA" id="ARBA00022840"/>
    </source>
</evidence>
<keyword evidence="5 6" id="KW-0009">Actin-binding</keyword>
<feature type="binding site" evidence="6">
    <location>
        <begin position="27"/>
        <end position="34"/>
    </location>
    <ligand>
        <name>ATP</name>
        <dbReference type="ChEBI" id="CHEBI:30616"/>
    </ligand>
</feature>
<comment type="caution">
    <text evidence="6">Lacks conserved residue(s) required for the propagation of feature annotation.</text>
</comment>
<evidence type="ECO:0000313" key="9">
    <source>
        <dbReference type="Proteomes" id="UP001626550"/>
    </source>
</evidence>
<evidence type="ECO:0000256" key="3">
    <source>
        <dbReference type="ARBA" id="ARBA00023123"/>
    </source>
</evidence>
<dbReference type="AlphaFoldDB" id="A0ABD2QEX6"/>
<dbReference type="SMART" id="SM00242">
    <property type="entry name" value="MYSc"/>
    <property type="match status" value="1"/>
</dbReference>
<dbReference type="GO" id="GO:0005524">
    <property type="term" value="F:ATP binding"/>
    <property type="evidence" value="ECO:0007669"/>
    <property type="project" value="UniProtKB-UniRule"/>
</dbReference>
<dbReference type="SUPFAM" id="SSF52540">
    <property type="entry name" value="P-loop containing nucleoside triphosphate hydrolases"/>
    <property type="match status" value="1"/>
</dbReference>
<evidence type="ECO:0000256" key="4">
    <source>
        <dbReference type="ARBA" id="ARBA00023175"/>
    </source>
</evidence>